<protein>
    <submittedName>
        <fullName evidence="5">Glycosyl transferase family 1</fullName>
    </submittedName>
</protein>
<keyword evidence="6" id="KW-1185">Reference proteome</keyword>
<dbReference type="STRING" id="1385520.N802_18780"/>
<organism evidence="5 6">
    <name type="scientific">Knoellia sinensis KCTC 19936</name>
    <dbReference type="NCBI Taxonomy" id="1385520"/>
    <lineage>
        <taxon>Bacteria</taxon>
        <taxon>Bacillati</taxon>
        <taxon>Actinomycetota</taxon>
        <taxon>Actinomycetes</taxon>
        <taxon>Micrococcales</taxon>
        <taxon>Intrasporangiaceae</taxon>
        <taxon>Knoellia</taxon>
    </lineage>
</organism>
<evidence type="ECO:0000256" key="1">
    <source>
        <dbReference type="ARBA" id="ARBA00022676"/>
    </source>
</evidence>
<dbReference type="RefSeq" id="WP_052109839.1">
    <property type="nucleotide sequence ID" value="NZ_AVPJ01000007.1"/>
</dbReference>
<keyword evidence="2 5" id="KW-0808">Transferase</keyword>
<dbReference type="InterPro" id="IPR028098">
    <property type="entry name" value="Glyco_trans_4-like_N"/>
</dbReference>
<name>A0A0A0J8N7_9MICO</name>
<evidence type="ECO:0000256" key="2">
    <source>
        <dbReference type="ARBA" id="ARBA00022679"/>
    </source>
</evidence>
<dbReference type="PANTHER" id="PTHR12526">
    <property type="entry name" value="GLYCOSYLTRANSFERASE"/>
    <property type="match status" value="1"/>
</dbReference>
<feature type="region of interest" description="Disordered" evidence="3">
    <location>
        <begin position="378"/>
        <end position="405"/>
    </location>
</feature>
<dbReference type="GO" id="GO:0016757">
    <property type="term" value="F:glycosyltransferase activity"/>
    <property type="evidence" value="ECO:0007669"/>
    <property type="project" value="UniProtKB-KW"/>
</dbReference>
<evidence type="ECO:0000256" key="3">
    <source>
        <dbReference type="SAM" id="MobiDB-lite"/>
    </source>
</evidence>
<sequence>MRILMLVATSLATDTRVKREAAALVDAGHTVHVVGRSVPEDFVAGPGITTSSVGTSSVFRKEGGTSLQGRRLPWHLRLARWVLLPQHSKSSFTRWASGAYEDARGREFDVVHAHDFTALEAGERLAREHDVPLVYDTHEYWPGRTRSHRPTPVQRWREARVEKRLGDRAAAVITVGDGVADALRRDYSWPHITVVRNSFPLPTSPDPELTSPTGALYAGRLAPFRDLETVALASRTSSVPIELRGPADESWLDTFEPEQLTVSPPESVDEVTERLRRLGISLVTMAPGWENNVLAMPNKIFHAVHAGVPMVVSDVGEIARLTRELGLGRTYAPGDAQSLVAALNEVAADYPAVRAKVIAARDELSWPRDAAALTEVYQRLQSRPSGSSTLGEPGSTDPSGSEDDE</sequence>
<evidence type="ECO:0000259" key="4">
    <source>
        <dbReference type="Pfam" id="PF13579"/>
    </source>
</evidence>
<dbReference type="PANTHER" id="PTHR12526:SF510">
    <property type="entry name" value="D-INOSITOL 3-PHOSPHATE GLYCOSYLTRANSFERASE"/>
    <property type="match status" value="1"/>
</dbReference>
<feature type="compositionally biased region" description="Polar residues" evidence="3">
    <location>
        <begin position="379"/>
        <end position="390"/>
    </location>
</feature>
<dbReference type="eggNOG" id="COG0438">
    <property type="taxonomic scope" value="Bacteria"/>
</dbReference>
<dbReference type="Pfam" id="PF13579">
    <property type="entry name" value="Glyco_trans_4_4"/>
    <property type="match status" value="1"/>
</dbReference>
<proteinExistence type="predicted"/>
<gene>
    <name evidence="5" type="ORF">N802_18780</name>
</gene>
<evidence type="ECO:0000313" key="5">
    <source>
        <dbReference type="EMBL" id="KGN32412.1"/>
    </source>
</evidence>
<feature type="domain" description="Glycosyltransferase subfamily 4-like N-terminal" evidence="4">
    <location>
        <begin position="15"/>
        <end position="197"/>
    </location>
</feature>
<dbReference type="Gene3D" id="3.40.50.2000">
    <property type="entry name" value="Glycogen Phosphorylase B"/>
    <property type="match status" value="2"/>
</dbReference>
<dbReference type="AlphaFoldDB" id="A0A0A0J8N7"/>
<dbReference type="SUPFAM" id="SSF53756">
    <property type="entry name" value="UDP-Glycosyltransferase/glycogen phosphorylase"/>
    <property type="match status" value="1"/>
</dbReference>
<keyword evidence="1" id="KW-0328">Glycosyltransferase</keyword>
<dbReference type="EMBL" id="AVPJ01000007">
    <property type="protein sequence ID" value="KGN32412.1"/>
    <property type="molecule type" value="Genomic_DNA"/>
</dbReference>
<dbReference type="Proteomes" id="UP000030002">
    <property type="component" value="Unassembled WGS sequence"/>
</dbReference>
<comment type="caution">
    <text evidence="5">The sequence shown here is derived from an EMBL/GenBank/DDBJ whole genome shotgun (WGS) entry which is preliminary data.</text>
</comment>
<reference evidence="5 6" key="1">
    <citation type="submission" date="2013-08" db="EMBL/GenBank/DDBJ databases">
        <title>The genome sequence of Knoellia sinensis.</title>
        <authorList>
            <person name="Zhu W."/>
            <person name="Wang G."/>
        </authorList>
    </citation>
    <scope>NUCLEOTIDE SEQUENCE [LARGE SCALE GENOMIC DNA]</scope>
    <source>
        <strain evidence="5 6">KCTC 19936</strain>
    </source>
</reference>
<accession>A0A0A0J8N7</accession>
<evidence type="ECO:0000313" key="6">
    <source>
        <dbReference type="Proteomes" id="UP000030002"/>
    </source>
</evidence>
<dbReference type="OrthoDB" id="3335961at2"/>